<evidence type="ECO:0000259" key="7">
    <source>
        <dbReference type="Pfam" id="PF00005"/>
    </source>
</evidence>
<dbReference type="GO" id="GO:0005886">
    <property type="term" value="C:plasma membrane"/>
    <property type="evidence" value="ECO:0007669"/>
    <property type="project" value="UniProtKB-SubCell"/>
</dbReference>
<keyword evidence="4" id="KW-0067">ATP-binding</keyword>
<dbReference type="GO" id="GO:0016887">
    <property type="term" value="F:ATP hydrolysis activity"/>
    <property type="evidence" value="ECO:0007669"/>
    <property type="project" value="InterPro"/>
</dbReference>
<dbReference type="Pfam" id="PF00005">
    <property type="entry name" value="ABC_tran"/>
    <property type="match status" value="1"/>
</dbReference>
<evidence type="ECO:0000256" key="6">
    <source>
        <dbReference type="SAM" id="MobiDB-lite"/>
    </source>
</evidence>
<proteinExistence type="predicted"/>
<dbReference type="InterPro" id="IPR027417">
    <property type="entry name" value="P-loop_NTPase"/>
</dbReference>
<dbReference type="EMBL" id="JAMZEB010000002">
    <property type="protein sequence ID" value="MCP2356848.1"/>
    <property type="molecule type" value="Genomic_DNA"/>
</dbReference>
<evidence type="ECO:0000256" key="2">
    <source>
        <dbReference type="ARBA" id="ARBA00022448"/>
    </source>
</evidence>
<evidence type="ECO:0000313" key="9">
    <source>
        <dbReference type="Proteomes" id="UP001139648"/>
    </source>
</evidence>
<dbReference type="PANTHER" id="PTHR42711:SF19">
    <property type="entry name" value="DOXORUBICIN RESISTANCE ATP-BINDING PROTEIN DRRA"/>
    <property type="match status" value="1"/>
</dbReference>
<keyword evidence="2" id="KW-0813">Transport</keyword>
<evidence type="ECO:0000256" key="5">
    <source>
        <dbReference type="ARBA" id="ARBA00023251"/>
    </source>
</evidence>
<feature type="compositionally biased region" description="Low complexity" evidence="6">
    <location>
        <begin position="146"/>
        <end position="169"/>
    </location>
</feature>
<evidence type="ECO:0000256" key="1">
    <source>
        <dbReference type="ARBA" id="ARBA00004202"/>
    </source>
</evidence>
<protein>
    <submittedName>
        <fullName evidence="8">ABC-type multidrug transport system ATPase subunit</fullName>
    </submittedName>
</protein>
<feature type="domain" description="ABC transporter" evidence="7">
    <location>
        <begin position="19"/>
        <end position="125"/>
    </location>
</feature>
<dbReference type="Gene3D" id="3.40.50.300">
    <property type="entry name" value="P-loop containing nucleotide triphosphate hydrolases"/>
    <property type="match status" value="1"/>
</dbReference>
<keyword evidence="9" id="KW-1185">Reference proteome</keyword>
<evidence type="ECO:0000256" key="3">
    <source>
        <dbReference type="ARBA" id="ARBA00022741"/>
    </source>
</evidence>
<dbReference type="GO" id="GO:0046677">
    <property type="term" value="P:response to antibiotic"/>
    <property type="evidence" value="ECO:0007669"/>
    <property type="project" value="UniProtKB-KW"/>
</dbReference>
<evidence type="ECO:0000313" key="8">
    <source>
        <dbReference type="EMBL" id="MCP2356848.1"/>
    </source>
</evidence>
<feature type="compositionally biased region" description="Polar residues" evidence="6">
    <location>
        <begin position="170"/>
        <end position="185"/>
    </location>
</feature>
<dbReference type="RefSeq" id="WP_308210657.1">
    <property type="nucleotide sequence ID" value="NZ_BAABKA010000063.1"/>
</dbReference>
<reference evidence="8" key="1">
    <citation type="submission" date="2022-06" db="EMBL/GenBank/DDBJ databases">
        <title>Sequencing the genomes of 1000 actinobacteria strains.</title>
        <authorList>
            <person name="Klenk H.-P."/>
        </authorList>
    </citation>
    <scope>NUCLEOTIDE SEQUENCE</scope>
    <source>
        <strain evidence="8">DSM 46694</strain>
    </source>
</reference>
<dbReference type="Proteomes" id="UP001139648">
    <property type="component" value="Unassembled WGS sequence"/>
</dbReference>
<name>A0A9X2GM73_9ACTN</name>
<gene>
    <name evidence="8" type="ORF">HD597_003868</name>
</gene>
<accession>A0A9X2GM73</accession>
<evidence type="ECO:0000256" key="4">
    <source>
        <dbReference type="ARBA" id="ARBA00022840"/>
    </source>
</evidence>
<sequence length="185" mass="18870">MAAVLIEDLRKSYGRTRGLEGVCLSVPEGSVAGLLGPNGAGKTTVVRILATLLRADSGRAEVLGVDVTARPGRVRELIGLTGQYAAVDELLTGLESLVLVGRLHGAGAPGARRRAAKLLELFELEAPAPWSCRPTSRTPRPPPPSCAATAAGRPSSTTTPSRSPWPAATGSSPPSCGISTGPAST</sequence>
<feature type="region of interest" description="Disordered" evidence="6">
    <location>
        <begin position="129"/>
        <end position="185"/>
    </location>
</feature>
<keyword evidence="5" id="KW-0046">Antibiotic resistance</keyword>
<organism evidence="8 9">
    <name type="scientific">Nonomuraea thailandensis</name>
    <dbReference type="NCBI Taxonomy" id="1188745"/>
    <lineage>
        <taxon>Bacteria</taxon>
        <taxon>Bacillati</taxon>
        <taxon>Actinomycetota</taxon>
        <taxon>Actinomycetes</taxon>
        <taxon>Streptosporangiales</taxon>
        <taxon>Streptosporangiaceae</taxon>
        <taxon>Nonomuraea</taxon>
    </lineage>
</organism>
<dbReference type="AlphaFoldDB" id="A0A9X2GM73"/>
<comment type="subcellular location">
    <subcellularLocation>
        <location evidence="1">Cell membrane</location>
        <topology evidence="1">Peripheral membrane protein</topology>
    </subcellularLocation>
</comment>
<comment type="caution">
    <text evidence="8">The sequence shown here is derived from an EMBL/GenBank/DDBJ whole genome shotgun (WGS) entry which is preliminary data.</text>
</comment>
<keyword evidence="3" id="KW-0547">Nucleotide-binding</keyword>
<dbReference type="PANTHER" id="PTHR42711">
    <property type="entry name" value="ABC TRANSPORTER ATP-BINDING PROTEIN"/>
    <property type="match status" value="1"/>
</dbReference>
<feature type="compositionally biased region" description="Low complexity" evidence="6">
    <location>
        <begin position="129"/>
        <end position="138"/>
    </location>
</feature>
<dbReference type="SUPFAM" id="SSF52540">
    <property type="entry name" value="P-loop containing nucleoside triphosphate hydrolases"/>
    <property type="match status" value="1"/>
</dbReference>
<dbReference type="InterPro" id="IPR003439">
    <property type="entry name" value="ABC_transporter-like_ATP-bd"/>
</dbReference>
<dbReference type="InterPro" id="IPR050763">
    <property type="entry name" value="ABC_transporter_ATP-binding"/>
</dbReference>
<dbReference type="GO" id="GO:0005524">
    <property type="term" value="F:ATP binding"/>
    <property type="evidence" value="ECO:0007669"/>
    <property type="project" value="UniProtKB-KW"/>
</dbReference>